<organism evidence="16 17">
    <name type="scientific">Buchananella hordeovulneris</name>
    <dbReference type="NCBI Taxonomy" id="52770"/>
    <lineage>
        <taxon>Bacteria</taxon>
        <taxon>Bacillati</taxon>
        <taxon>Actinomycetota</taxon>
        <taxon>Actinomycetes</taxon>
        <taxon>Actinomycetales</taxon>
        <taxon>Actinomycetaceae</taxon>
        <taxon>Buchananella</taxon>
    </lineage>
</organism>
<dbReference type="InterPro" id="IPR050500">
    <property type="entry name" value="Phos_Acetyltrans/Butyryltrans"/>
</dbReference>
<evidence type="ECO:0000256" key="8">
    <source>
        <dbReference type="ARBA" id="ARBA00022490"/>
    </source>
</evidence>
<comment type="pathway">
    <text evidence="3 13">Metabolic intermediate biosynthesis; acetyl-CoA biosynthesis; acetyl-CoA from acetate: step 2/2.</text>
</comment>
<evidence type="ECO:0000256" key="7">
    <source>
        <dbReference type="ARBA" id="ARBA00021528"/>
    </source>
</evidence>
<dbReference type="PANTHER" id="PTHR43356:SF3">
    <property type="entry name" value="PHOSPHATE ACETYLTRANSFERASE"/>
    <property type="match status" value="1"/>
</dbReference>
<dbReference type="InterPro" id="IPR002505">
    <property type="entry name" value="PTA_PTB"/>
</dbReference>
<dbReference type="NCBIfam" id="NF004167">
    <property type="entry name" value="PRK05632.1"/>
    <property type="match status" value="1"/>
</dbReference>
<evidence type="ECO:0000256" key="13">
    <source>
        <dbReference type="PIRNR" id="PIRNR006107"/>
    </source>
</evidence>
<name>A0A1Q5PZ80_9ACTO</name>
<evidence type="ECO:0000259" key="15">
    <source>
        <dbReference type="Pfam" id="PF07085"/>
    </source>
</evidence>
<evidence type="ECO:0000256" key="6">
    <source>
        <dbReference type="ARBA" id="ARBA00012707"/>
    </source>
</evidence>
<dbReference type="PIRSF" id="PIRSF006107">
    <property type="entry name" value="PhpActrans_proteobac"/>
    <property type="match status" value="1"/>
</dbReference>
<dbReference type="InterPro" id="IPR028979">
    <property type="entry name" value="Ser_kin/Pase_Hpr-like_N_sf"/>
</dbReference>
<dbReference type="NCBIfam" id="NF007233">
    <property type="entry name" value="PRK09653.1"/>
    <property type="match status" value="1"/>
</dbReference>
<comment type="domain">
    <text evidence="13">The N-terminal region seems to be important for proper quaternary structure. The C-terminal region contains the substrate-binding site.</text>
</comment>
<dbReference type="UniPathway" id="UPA00340">
    <property type="reaction ID" value="UER00459"/>
</dbReference>
<accession>A0A1Q5PZ80</accession>
<dbReference type="InterPro" id="IPR027417">
    <property type="entry name" value="P-loop_NTPase"/>
</dbReference>
<dbReference type="Gene3D" id="3.40.50.10950">
    <property type="match status" value="1"/>
</dbReference>
<keyword evidence="10 13" id="KW-0012">Acyltransferase</keyword>
<feature type="domain" description="DRTGG" evidence="15">
    <location>
        <begin position="204"/>
        <end position="317"/>
    </location>
</feature>
<protein>
    <recommendedName>
        <fullName evidence="7 13">Phosphate acetyltransferase</fullName>
        <ecNumber evidence="6 13">2.3.1.8</ecNumber>
    </recommendedName>
    <alternativeName>
        <fullName evidence="11 13">Phosphotransacetylase</fullName>
    </alternativeName>
</protein>
<evidence type="ECO:0000256" key="10">
    <source>
        <dbReference type="ARBA" id="ARBA00023315"/>
    </source>
</evidence>
<dbReference type="Pfam" id="PF01515">
    <property type="entry name" value="PTA_PTB"/>
    <property type="match status" value="1"/>
</dbReference>
<dbReference type="InterPro" id="IPR010766">
    <property type="entry name" value="DRTGG"/>
</dbReference>
<dbReference type="SUPFAM" id="SSF75138">
    <property type="entry name" value="HprK N-terminal domain-like"/>
    <property type="match status" value="1"/>
</dbReference>
<evidence type="ECO:0000256" key="1">
    <source>
        <dbReference type="ARBA" id="ARBA00000705"/>
    </source>
</evidence>
<dbReference type="NCBIfam" id="TIGR00651">
    <property type="entry name" value="pta"/>
    <property type="match status" value="1"/>
</dbReference>
<dbReference type="GO" id="GO:0006085">
    <property type="term" value="P:acetyl-CoA biosynthetic process"/>
    <property type="evidence" value="ECO:0007669"/>
    <property type="project" value="UniProtKB-UniPathway"/>
</dbReference>
<keyword evidence="8 13" id="KW-0963">Cytoplasm</keyword>
<dbReference type="InterPro" id="IPR042113">
    <property type="entry name" value="P_AcTrfase_dom1"/>
</dbReference>
<evidence type="ECO:0000256" key="9">
    <source>
        <dbReference type="ARBA" id="ARBA00022679"/>
    </source>
</evidence>
<dbReference type="CDD" id="cd03109">
    <property type="entry name" value="DTBS"/>
    <property type="match status" value="1"/>
</dbReference>
<dbReference type="SUPFAM" id="SSF53659">
    <property type="entry name" value="Isocitrate/Isopropylmalate dehydrogenase-like"/>
    <property type="match status" value="1"/>
</dbReference>
<comment type="caution">
    <text evidence="16">The sequence shown here is derived from an EMBL/GenBank/DDBJ whole genome shotgun (WGS) entry which is preliminary data.</text>
</comment>
<reference evidence="17" key="1">
    <citation type="submission" date="2016-12" db="EMBL/GenBank/DDBJ databases">
        <authorList>
            <person name="Meng X."/>
        </authorList>
    </citation>
    <scope>NUCLEOTIDE SEQUENCE [LARGE SCALE GENOMIC DNA]</scope>
    <source>
        <strain evidence="17">DSM 20732</strain>
    </source>
</reference>
<dbReference type="AlphaFoldDB" id="A0A1Q5PZ80"/>
<dbReference type="PANTHER" id="PTHR43356">
    <property type="entry name" value="PHOSPHATE ACETYLTRANSFERASE"/>
    <property type="match status" value="1"/>
</dbReference>
<dbReference type="InterPro" id="IPR004614">
    <property type="entry name" value="P_AcTrfase"/>
</dbReference>
<comment type="function">
    <text evidence="12 13">Involved in acetate metabolism.</text>
</comment>
<sequence>MARSIYITSPEGATGKSTVALGLVTLLAREVANVGVFRPVVKDIDNDPTLDLLVSHAGGNLERSRYVGVTYEALHADPDAALAQIVDKFRDLERDCDVVVVDGSDYSDVPGGDEHSYNARVAANLGVPVLLVLSGHERTPEEIAQSAELSMKEISGEHAFTGAILVNRVAEGQGEAVRAALAPLETYATVLPDIPLLAAPSLADVMRAVEGSLFAGDAELLHREAESVLVCAMSPEHVLERIRDGQVAIAAGDRSSMLTTLLLAHQAENFPSLAGIVLNGGFLPSAQTIKLVEGLGSSLPVITTELATWETADALNDLRGVITAASTRKIELALSTMEEHLDVNKIIEALDIPRTEVVTPLMFQARLADRARAERKTIVLPEPEDDRVLRAASVVLARKVADLILLGDEAAVRARAAELGLDIAAARVISTSDETYLERYAAEFARLREKKGVTLEQAREIVQDVSYFGTMMVHMGDADGMVSGAAHTTAHTILPSFQIIKTKPGTSIVSSVFLMLMRDQVIVYGDCAVNPDPTAEQLADIAISSAATARMFGVDPRVAMLSYSTGESGSGADVDKVREATRLVRERAPELSVEGPIQYDAAVDAAVAKVKLPDSDVAGRATVFIFPDLNTGNIGYKAVQRSSGAIAVGPVLQGLNKPVNDLSRGALVDDIINTVVITAVQAQSR</sequence>
<dbReference type="GO" id="GO:0005737">
    <property type="term" value="C:cytoplasm"/>
    <property type="evidence" value="ECO:0007669"/>
    <property type="project" value="UniProtKB-SubCell"/>
</dbReference>
<dbReference type="InterPro" id="IPR016475">
    <property type="entry name" value="P-Actrans_bac"/>
</dbReference>
<dbReference type="RefSeq" id="WP_073822539.1">
    <property type="nucleotide sequence ID" value="NZ_JAUNKL010000008.1"/>
</dbReference>
<dbReference type="OrthoDB" id="9808984at2"/>
<keyword evidence="9 13" id="KW-0808">Transferase</keyword>
<comment type="subcellular location">
    <subcellularLocation>
        <location evidence="2 13">Cytoplasm</location>
    </subcellularLocation>
</comment>
<dbReference type="Pfam" id="PF07085">
    <property type="entry name" value="DRTGG"/>
    <property type="match status" value="1"/>
</dbReference>
<dbReference type="Gene3D" id="3.40.50.300">
    <property type="entry name" value="P-loop containing nucleotide triphosphate hydrolases"/>
    <property type="match status" value="1"/>
</dbReference>
<feature type="domain" description="Phosphate acetyl/butaryl transferase" evidence="14">
    <location>
        <begin position="363"/>
        <end position="679"/>
    </location>
</feature>
<comment type="similarity">
    <text evidence="5 13">In the N-terminal section; belongs to the CobB/CobQ family.</text>
</comment>
<dbReference type="Gene3D" id="3.40.1390.20">
    <property type="entry name" value="HprK N-terminal domain-like"/>
    <property type="match status" value="1"/>
</dbReference>
<evidence type="ECO:0000256" key="12">
    <source>
        <dbReference type="ARBA" id="ARBA00049955"/>
    </source>
</evidence>
<comment type="catalytic activity">
    <reaction evidence="1 13">
        <text>acetyl-CoA + phosphate = acetyl phosphate + CoA</text>
        <dbReference type="Rhea" id="RHEA:19521"/>
        <dbReference type="ChEBI" id="CHEBI:22191"/>
        <dbReference type="ChEBI" id="CHEBI:43474"/>
        <dbReference type="ChEBI" id="CHEBI:57287"/>
        <dbReference type="ChEBI" id="CHEBI:57288"/>
        <dbReference type="EC" id="2.3.1.8"/>
    </reaction>
</comment>
<evidence type="ECO:0000313" key="16">
    <source>
        <dbReference type="EMBL" id="OKL52786.1"/>
    </source>
</evidence>
<evidence type="ECO:0000256" key="4">
    <source>
        <dbReference type="ARBA" id="ARBA00008756"/>
    </source>
</evidence>
<evidence type="ECO:0000256" key="11">
    <source>
        <dbReference type="ARBA" id="ARBA00031108"/>
    </source>
</evidence>
<dbReference type="SUPFAM" id="SSF52540">
    <property type="entry name" value="P-loop containing nucleoside triphosphate hydrolases"/>
    <property type="match status" value="1"/>
</dbReference>
<evidence type="ECO:0000313" key="17">
    <source>
        <dbReference type="Proteomes" id="UP000185612"/>
    </source>
</evidence>
<evidence type="ECO:0000256" key="3">
    <source>
        <dbReference type="ARBA" id="ARBA00004989"/>
    </source>
</evidence>
<evidence type="ECO:0000256" key="5">
    <source>
        <dbReference type="ARBA" id="ARBA00009786"/>
    </source>
</evidence>
<gene>
    <name evidence="16" type="ORF">BSZ40_01395</name>
</gene>
<dbReference type="Pfam" id="PF13500">
    <property type="entry name" value="AAA_26"/>
    <property type="match status" value="1"/>
</dbReference>
<dbReference type="InterPro" id="IPR042112">
    <property type="entry name" value="P_AcTrfase_dom2"/>
</dbReference>
<dbReference type="FunFam" id="3.40.50.10750:FF:000001">
    <property type="entry name" value="Phosphate acetyltransferase"/>
    <property type="match status" value="1"/>
</dbReference>
<dbReference type="STRING" id="52770.BSZ40_01395"/>
<dbReference type="Gene3D" id="3.40.50.10750">
    <property type="entry name" value="Isocitrate/Isopropylmalate dehydrogenase-like"/>
    <property type="match status" value="1"/>
</dbReference>
<dbReference type="FunCoup" id="A0A1Q5PZ80">
    <property type="interactions" value="54"/>
</dbReference>
<keyword evidence="17" id="KW-1185">Reference proteome</keyword>
<dbReference type="EMBL" id="MQVS01000001">
    <property type="protein sequence ID" value="OKL52786.1"/>
    <property type="molecule type" value="Genomic_DNA"/>
</dbReference>
<dbReference type="Proteomes" id="UP000185612">
    <property type="component" value="Unassembled WGS sequence"/>
</dbReference>
<dbReference type="EC" id="2.3.1.8" evidence="6 13"/>
<dbReference type="GO" id="GO:0008959">
    <property type="term" value="F:phosphate acetyltransferase activity"/>
    <property type="evidence" value="ECO:0007669"/>
    <property type="project" value="UniProtKB-EC"/>
</dbReference>
<comment type="similarity">
    <text evidence="4 13">In the C-terminal section; belongs to the phosphate acetyltransferase and butyryltransferase family.</text>
</comment>
<proteinExistence type="inferred from homology"/>
<evidence type="ECO:0000259" key="14">
    <source>
        <dbReference type="Pfam" id="PF01515"/>
    </source>
</evidence>
<evidence type="ECO:0000256" key="2">
    <source>
        <dbReference type="ARBA" id="ARBA00004496"/>
    </source>
</evidence>